<dbReference type="PANTHER" id="PTHR19848">
    <property type="entry name" value="WD40 REPEAT PROTEIN"/>
    <property type="match status" value="1"/>
</dbReference>
<evidence type="ECO:0000313" key="5">
    <source>
        <dbReference type="EMBL" id="OAE20018.1"/>
    </source>
</evidence>
<dbReference type="GO" id="GO:0005730">
    <property type="term" value="C:nucleolus"/>
    <property type="evidence" value="ECO:0007669"/>
    <property type="project" value="TreeGrafter"/>
</dbReference>
<evidence type="ECO:0000256" key="4">
    <source>
        <dbReference type="SAM" id="MobiDB-lite"/>
    </source>
</evidence>
<feature type="compositionally biased region" description="Polar residues" evidence="4">
    <location>
        <begin position="49"/>
        <end position="69"/>
    </location>
</feature>
<evidence type="ECO:0000313" key="6">
    <source>
        <dbReference type="Proteomes" id="UP000077202"/>
    </source>
</evidence>
<feature type="repeat" description="WD" evidence="3">
    <location>
        <begin position="545"/>
        <end position="579"/>
    </location>
</feature>
<feature type="region of interest" description="Disordered" evidence="4">
    <location>
        <begin position="44"/>
        <end position="77"/>
    </location>
</feature>
<reference evidence="5" key="1">
    <citation type="submission" date="2016-03" db="EMBL/GenBank/DDBJ databases">
        <title>Mechanisms controlling the formation of the plant cell surface in tip-growing cells are functionally conserved among land plants.</title>
        <authorList>
            <person name="Honkanen S."/>
            <person name="Jones V.A."/>
            <person name="Morieri G."/>
            <person name="Champion C."/>
            <person name="Hetherington A.J."/>
            <person name="Kelly S."/>
            <person name="Saint-Marcoux D."/>
            <person name="Proust H."/>
            <person name="Prescott H."/>
            <person name="Dolan L."/>
        </authorList>
    </citation>
    <scope>NUCLEOTIDE SEQUENCE [LARGE SCALE GENOMIC DNA]</scope>
    <source>
        <tissue evidence="5">Whole gametophyte</tissue>
    </source>
</reference>
<accession>A0A176VGE5</accession>
<dbReference type="SMART" id="SM00320">
    <property type="entry name" value="WD40"/>
    <property type="match status" value="4"/>
</dbReference>
<evidence type="ECO:0000256" key="1">
    <source>
        <dbReference type="ARBA" id="ARBA00022574"/>
    </source>
</evidence>
<dbReference type="PROSITE" id="PS50082">
    <property type="entry name" value="WD_REPEATS_2"/>
    <property type="match status" value="3"/>
</dbReference>
<dbReference type="InterPro" id="IPR001680">
    <property type="entry name" value="WD40_rpt"/>
</dbReference>
<dbReference type="InterPro" id="IPR015943">
    <property type="entry name" value="WD40/YVTN_repeat-like_dom_sf"/>
</dbReference>
<dbReference type="PROSITE" id="PS50294">
    <property type="entry name" value="WD_REPEATS_REGION"/>
    <property type="match status" value="2"/>
</dbReference>
<dbReference type="SUPFAM" id="SSF50978">
    <property type="entry name" value="WD40 repeat-like"/>
    <property type="match status" value="1"/>
</dbReference>
<dbReference type="Gene3D" id="2.130.10.10">
    <property type="entry name" value="YVTN repeat-like/Quinoprotein amine dehydrogenase"/>
    <property type="match status" value="2"/>
</dbReference>
<dbReference type="Pfam" id="PF00400">
    <property type="entry name" value="WD40"/>
    <property type="match status" value="3"/>
</dbReference>
<sequence>MHESRDDAGIPLGNRRALRRICQIEGSARPSPLDSSRDEQWHEIRPVGSAQSPTSSVRCTDESGSSDSCRNPGMRHRDSLRLRTRSLTEHVRTRDLPKLFRILIARLEDGNHLDQVAAEITTLLSENGWSETIYDDLFGAFTSVVFNQELVVRQQSVVPFMLLLPRLPEPAQTKVRDALLPKVLKHLTVKRPVEASRMDFFNHAEAFAALVNLEFVSTSGAITTIIALLRKPENRCAAVTMLGKTVELCLPQLTEKCDPNALAELNAALQNVTEDAFKYDINYIEDSMGWSRPQPPVSLDSTRVSSLQSSVEPKKGLVDGPTGLYAVESFLGHRQTVFAMAFDDKRNQLISGGKDGTLIAWTTDGQISETVEMARHYACSMDIHPSLQTLLVCGVAKEEASGPAGSRLLPPPCIVSYGSNGRGWKEQGLLSKETSKLVSCIKAMGGSEHAFVTGETVHTNGMEGGGQRLDERVCYYDIQNSSSFSSLQPVRQYAEHEDLITCVCLFPPNSNLFLSGSRDFTVRVWDRRVDRCIGLFGTVGKSGRLQAHDAMITCLDASDTNMILSAGMDTRILRWDFRTLSNQGGCGPVSTLQLDDSAVLKVALGGSPSTAAVSTLRGLYLVDFALSRPIARLADPFKDNRRIGRYHDLKWAGNRSILYAAGDDMRIDVYSLR</sequence>
<feature type="repeat" description="WD" evidence="3">
    <location>
        <begin position="330"/>
        <end position="361"/>
    </location>
</feature>
<organism evidence="5 6">
    <name type="scientific">Marchantia polymorpha subsp. ruderalis</name>
    <dbReference type="NCBI Taxonomy" id="1480154"/>
    <lineage>
        <taxon>Eukaryota</taxon>
        <taxon>Viridiplantae</taxon>
        <taxon>Streptophyta</taxon>
        <taxon>Embryophyta</taxon>
        <taxon>Marchantiophyta</taxon>
        <taxon>Marchantiopsida</taxon>
        <taxon>Marchantiidae</taxon>
        <taxon>Marchantiales</taxon>
        <taxon>Marchantiaceae</taxon>
        <taxon>Marchantia</taxon>
    </lineage>
</organism>
<comment type="caution">
    <text evidence="5">The sequence shown here is derived from an EMBL/GenBank/DDBJ whole genome shotgun (WGS) entry which is preliminary data.</text>
</comment>
<dbReference type="InterPro" id="IPR036322">
    <property type="entry name" value="WD40_repeat_dom_sf"/>
</dbReference>
<dbReference type="PANTHER" id="PTHR19848:SF9">
    <property type="entry name" value="GUANINE NUCLEOTIDE-BINDING PROTEIN SUBUNIT BETA-LIKE PROTEIN"/>
    <property type="match status" value="1"/>
</dbReference>
<dbReference type="EMBL" id="LVLJ01003709">
    <property type="protein sequence ID" value="OAE20018.1"/>
    <property type="molecule type" value="Genomic_DNA"/>
</dbReference>
<keyword evidence="2" id="KW-0677">Repeat</keyword>
<keyword evidence="6" id="KW-1185">Reference proteome</keyword>
<feature type="repeat" description="WD" evidence="3">
    <location>
        <begin position="493"/>
        <end position="526"/>
    </location>
</feature>
<dbReference type="Proteomes" id="UP000077202">
    <property type="component" value="Unassembled WGS sequence"/>
</dbReference>
<evidence type="ECO:0000256" key="3">
    <source>
        <dbReference type="PROSITE-ProRule" id="PRU00221"/>
    </source>
</evidence>
<dbReference type="AlphaFoldDB" id="A0A176VGE5"/>
<name>A0A176VGE5_MARPO</name>
<dbReference type="GO" id="GO:0000027">
    <property type="term" value="P:ribosomal large subunit assembly"/>
    <property type="evidence" value="ECO:0007669"/>
    <property type="project" value="TreeGrafter"/>
</dbReference>
<gene>
    <name evidence="5" type="ORF">AXG93_2584s1020</name>
</gene>
<keyword evidence="1 3" id="KW-0853">WD repeat</keyword>
<evidence type="ECO:0000256" key="2">
    <source>
        <dbReference type="ARBA" id="ARBA00022737"/>
    </source>
</evidence>
<proteinExistence type="predicted"/>
<protein>
    <submittedName>
        <fullName evidence="5">Uncharacterized protein</fullName>
    </submittedName>
</protein>